<sequence>RLDIQHQMWTLAVGDLYLPEFKDKVEQAMRFEDKPAVLDVGCGSGIWSIEIARRFPRAEVVGLDLTPPTRRDFPPNFSFILHNLVNGLPSGYKTRFDIIHCRTVCQHASQLDIIVPDPQELVDLMADCLKPGGLLFIGDIELIVYDQNRKLLKPFVYTPSLSIEENLENKEGLSWFSGWFIVAGRVTRSPMYRPPPDMVKESRLLGTPVVKDLWMPVGWEGEDIKNGKEIGDLAMKNLLEIHGLSRGLLAMGDDIPSVVRDALIDRGLQESQSRKVYVHAWYVVAARGRGRDSRL</sequence>
<dbReference type="SUPFAM" id="SSF53335">
    <property type="entry name" value="S-adenosyl-L-methionine-dependent methyltransferases"/>
    <property type="match status" value="1"/>
</dbReference>
<dbReference type="CDD" id="cd02440">
    <property type="entry name" value="AdoMet_MTases"/>
    <property type="match status" value="1"/>
</dbReference>
<organism evidence="1 2">
    <name type="scientific">Macrolepiota fuliginosa MF-IS2</name>
    <dbReference type="NCBI Taxonomy" id="1400762"/>
    <lineage>
        <taxon>Eukaryota</taxon>
        <taxon>Fungi</taxon>
        <taxon>Dikarya</taxon>
        <taxon>Basidiomycota</taxon>
        <taxon>Agaricomycotina</taxon>
        <taxon>Agaricomycetes</taxon>
        <taxon>Agaricomycetidae</taxon>
        <taxon>Agaricales</taxon>
        <taxon>Agaricineae</taxon>
        <taxon>Agaricaceae</taxon>
        <taxon>Macrolepiota</taxon>
    </lineage>
</organism>
<comment type="caution">
    <text evidence="1">The sequence shown here is derived from an EMBL/GenBank/DDBJ whole genome shotgun (WGS) entry which is preliminary data.</text>
</comment>
<dbReference type="InterPro" id="IPR029063">
    <property type="entry name" value="SAM-dependent_MTases_sf"/>
</dbReference>
<dbReference type="Pfam" id="PF13489">
    <property type="entry name" value="Methyltransf_23"/>
    <property type="match status" value="1"/>
</dbReference>
<reference evidence="1" key="1">
    <citation type="submission" date="2020-11" db="EMBL/GenBank/DDBJ databases">
        <authorList>
            <consortium name="DOE Joint Genome Institute"/>
            <person name="Ahrendt S."/>
            <person name="Riley R."/>
            <person name="Andreopoulos W."/>
            <person name="Labutti K."/>
            <person name="Pangilinan J."/>
            <person name="Ruiz-Duenas F.J."/>
            <person name="Barrasa J.M."/>
            <person name="Sanchez-Garcia M."/>
            <person name="Camarero S."/>
            <person name="Miyauchi S."/>
            <person name="Serrano A."/>
            <person name="Linde D."/>
            <person name="Babiker R."/>
            <person name="Drula E."/>
            <person name="Ayuso-Fernandez I."/>
            <person name="Pacheco R."/>
            <person name="Padilla G."/>
            <person name="Ferreira P."/>
            <person name="Barriuso J."/>
            <person name="Kellner H."/>
            <person name="Castanera R."/>
            <person name="Alfaro M."/>
            <person name="Ramirez L."/>
            <person name="Pisabarro A.G."/>
            <person name="Kuo A."/>
            <person name="Tritt A."/>
            <person name="Lipzen A."/>
            <person name="He G."/>
            <person name="Yan M."/>
            <person name="Ng V."/>
            <person name="Cullen D."/>
            <person name="Martin F."/>
            <person name="Rosso M.-N."/>
            <person name="Henrissat B."/>
            <person name="Hibbett D."/>
            <person name="Martinez A.T."/>
            <person name="Grigoriev I.V."/>
        </authorList>
    </citation>
    <scope>NUCLEOTIDE SEQUENCE</scope>
    <source>
        <strain evidence="1">MF-IS2</strain>
    </source>
</reference>
<gene>
    <name evidence="1" type="ORF">P691DRAFT_674796</name>
</gene>
<evidence type="ECO:0000313" key="1">
    <source>
        <dbReference type="EMBL" id="KAF9445848.1"/>
    </source>
</evidence>
<feature type="non-terminal residue" evidence="1">
    <location>
        <position position="1"/>
    </location>
</feature>
<dbReference type="PANTHER" id="PTHR43591">
    <property type="entry name" value="METHYLTRANSFERASE"/>
    <property type="match status" value="1"/>
</dbReference>
<name>A0A9P5X6Q1_9AGAR</name>
<keyword evidence="1" id="KW-0808">Transferase</keyword>
<dbReference type="Proteomes" id="UP000807342">
    <property type="component" value="Unassembled WGS sequence"/>
</dbReference>
<protein>
    <submittedName>
        <fullName evidence="1">S-adenosyl-L-methionine-dependent methyltransferase</fullName>
    </submittedName>
</protein>
<evidence type="ECO:0000313" key="2">
    <source>
        <dbReference type="Proteomes" id="UP000807342"/>
    </source>
</evidence>
<dbReference type="PANTHER" id="PTHR43591:SF24">
    <property type="entry name" value="2-METHOXY-6-POLYPRENYL-1,4-BENZOQUINOL METHYLASE, MITOCHONDRIAL"/>
    <property type="match status" value="1"/>
</dbReference>
<dbReference type="GO" id="GO:0008168">
    <property type="term" value="F:methyltransferase activity"/>
    <property type="evidence" value="ECO:0007669"/>
    <property type="project" value="UniProtKB-KW"/>
</dbReference>
<dbReference type="EMBL" id="MU151277">
    <property type="protein sequence ID" value="KAF9445848.1"/>
    <property type="molecule type" value="Genomic_DNA"/>
</dbReference>
<dbReference type="OrthoDB" id="2013972at2759"/>
<keyword evidence="2" id="KW-1185">Reference proteome</keyword>
<dbReference type="GO" id="GO:0032259">
    <property type="term" value="P:methylation"/>
    <property type="evidence" value="ECO:0007669"/>
    <property type="project" value="UniProtKB-KW"/>
</dbReference>
<proteinExistence type="predicted"/>
<dbReference type="AlphaFoldDB" id="A0A9P5X6Q1"/>
<keyword evidence="1" id="KW-0489">Methyltransferase</keyword>
<dbReference type="Gene3D" id="3.40.50.150">
    <property type="entry name" value="Vaccinia Virus protein VP39"/>
    <property type="match status" value="1"/>
</dbReference>
<accession>A0A9P5X6Q1</accession>